<evidence type="ECO:0000256" key="2">
    <source>
        <dbReference type="SAM" id="SignalP"/>
    </source>
</evidence>
<evidence type="ECO:0000256" key="1">
    <source>
        <dbReference type="SAM" id="MobiDB-lite"/>
    </source>
</evidence>
<evidence type="ECO:0000313" key="3">
    <source>
        <dbReference type="EMBL" id="RVU13851.1"/>
    </source>
</evidence>
<feature type="region of interest" description="Disordered" evidence="1">
    <location>
        <begin position="61"/>
        <end position="85"/>
    </location>
</feature>
<gene>
    <name evidence="3" type="ORF">EOE48_25750</name>
</gene>
<dbReference type="Proteomes" id="UP000286997">
    <property type="component" value="Unassembled WGS sequence"/>
</dbReference>
<keyword evidence="4" id="KW-1185">Reference proteome</keyword>
<protein>
    <submittedName>
        <fullName evidence="3">Uncharacterized protein</fullName>
    </submittedName>
</protein>
<sequence>MVRLVKATFVAALVSIPGAVLAQSGGDRMPAGGAFMSSYARPYDDPRSPYAGVQAPAPAFLAQPEATGSLRERAAPHAARHGRAR</sequence>
<comment type="caution">
    <text evidence="3">The sequence shown here is derived from an EMBL/GenBank/DDBJ whole genome shotgun (WGS) entry which is preliminary data.</text>
</comment>
<dbReference type="EMBL" id="SACP01000040">
    <property type="protein sequence ID" value="RVU13851.1"/>
    <property type="molecule type" value="Genomic_DNA"/>
</dbReference>
<reference evidence="3 4" key="1">
    <citation type="submission" date="2019-01" db="EMBL/GenBank/DDBJ databases">
        <authorList>
            <person name="Chen W.-M."/>
        </authorList>
    </citation>
    <scope>NUCLEOTIDE SEQUENCE [LARGE SCALE GENOMIC DNA]</scope>
    <source>
        <strain evidence="3 4">TER-1</strain>
    </source>
</reference>
<organism evidence="3 4">
    <name type="scientific">Methylobacterium oryzihabitans</name>
    <dbReference type="NCBI Taxonomy" id="2499852"/>
    <lineage>
        <taxon>Bacteria</taxon>
        <taxon>Pseudomonadati</taxon>
        <taxon>Pseudomonadota</taxon>
        <taxon>Alphaproteobacteria</taxon>
        <taxon>Hyphomicrobiales</taxon>
        <taxon>Methylobacteriaceae</taxon>
        <taxon>Methylobacterium</taxon>
    </lineage>
</organism>
<dbReference type="AlphaFoldDB" id="A0A3S2W509"/>
<dbReference type="RefSeq" id="WP_127733739.1">
    <property type="nucleotide sequence ID" value="NZ_SACP01000040.1"/>
</dbReference>
<name>A0A3S2W509_9HYPH</name>
<dbReference type="OrthoDB" id="8003348at2"/>
<feature type="chain" id="PRO_5018561443" evidence="2">
    <location>
        <begin position="23"/>
        <end position="85"/>
    </location>
</feature>
<feature type="signal peptide" evidence="2">
    <location>
        <begin position="1"/>
        <end position="22"/>
    </location>
</feature>
<accession>A0A3S2W509</accession>
<evidence type="ECO:0000313" key="4">
    <source>
        <dbReference type="Proteomes" id="UP000286997"/>
    </source>
</evidence>
<keyword evidence="2" id="KW-0732">Signal</keyword>
<proteinExistence type="predicted"/>